<dbReference type="AlphaFoldDB" id="A0A8V0ZQZ9"/>
<dbReference type="Gene3D" id="2.130.10.10">
    <property type="entry name" value="YVTN repeat-like/Quinoprotein amine dehydrogenase"/>
    <property type="match status" value="1"/>
</dbReference>
<dbReference type="InterPro" id="IPR019775">
    <property type="entry name" value="WD40_repeat_CS"/>
</dbReference>
<dbReference type="PANTHER" id="PTHR19845">
    <property type="entry name" value="KATANIN P80 SUBUNIT"/>
    <property type="match status" value="1"/>
</dbReference>
<evidence type="ECO:0000313" key="4">
    <source>
        <dbReference type="Ensembl" id="ENSGALP00010033931.1"/>
    </source>
</evidence>
<dbReference type="InterPro" id="IPR036322">
    <property type="entry name" value="WD40_repeat_dom_sf"/>
</dbReference>
<evidence type="ECO:0000313" key="5">
    <source>
        <dbReference type="Proteomes" id="UP000000539"/>
    </source>
</evidence>
<dbReference type="SUPFAM" id="SSF50978">
    <property type="entry name" value="WD40 repeat-like"/>
    <property type="match status" value="1"/>
</dbReference>
<dbReference type="SMART" id="SM00320">
    <property type="entry name" value="WD40"/>
    <property type="match status" value="1"/>
</dbReference>
<dbReference type="PROSITE" id="PS50294">
    <property type="entry name" value="WD_REPEATS_REGION"/>
    <property type="match status" value="1"/>
</dbReference>
<dbReference type="Pfam" id="PF00400">
    <property type="entry name" value="WD40"/>
    <property type="match status" value="1"/>
</dbReference>
<protein>
    <submittedName>
        <fullName evidence="4">Uncharacterized protein</fullName>
    </submittedName>
</protein>
<keyword evidence="5" id="KW-1185">Reference proteome</keyword>
<organism evidence="4 5">
    <name type="scientific">Gallus gallus</name>
    <name type="common">Chicken</name>
    <dbReference type="NCBI Taxonomy" id="9031"/>
    <lineage>
        <taxon>Eukaryota</taxon>
        <taxon>Metazoa</taxon>
        <taxon>Chordata</taxon>
        <taxon>Craniata</taxon>
        <taxon>Vertebrata</taxon>
        <taxon>Euteleostomi</taxon>
        <taxon>Archelosauria</taxon>
        <taxon>Archosauria</taxon>
        <taxon>Dinosauria</taxon>
        <taxon>Saurischia</taxon>
        <taxon>Theropoda</taxon>
        <taxon>Coelurosauria</taxon>
        <taxon>Aves</taxon>
        <taxon>Neognathae</taxon>
        <taxon>Galloanserae</taxon>
        <taxon>Galliformes</taxon>
        <taxon>Phasianidae</taxon>
        <taxon>Phasianinae</taxon>
        <taxon>Gallus</taxon>
    </lineage>
</organism>
<dbReference type="Proteomes" id="UP000000539">
    <property type="component" value="Chromosome 5"/>
</dbReference>
<dbReference type="PANTHER" id="PTHR19845:SF0">
    <property type="entry name" value="KATANIN P80 WD40 REPEAT-CONTAINING SUBUNIT B1"/>
    <property type="match status" value="1"/>
</dbReference>
<dbReference type="GeneTree" id="ENSGT00940000157918"/>
<keyword evidence="2" id="KW-0677">Repeat</keyword>
<dbReference type="Ensembl" id="ENSGALT00010056091.1">
    <property type="protein sequence ID" value="ENSGALP00010033931.1"/>
    <property type="gene ID" value="ENSGALG00010023037.1"/>
</dbReference>
<proteinExistence type="predicted"/>
<feature type="repeat" description="WD" evidence="3">
    <location>
        <begin position="62"/>
        <end position="96"/>
    </location>
</feature>
<keyword evidence="1 3" id="KW-0853">WD repeat</keyword>
<evidence type="ECO:0000256" key="3">
    <source>
        <dbReference type="PROSITE-ProRule" id="PRU00221"/>
    </source>
</evidence>
<evidence type="ECO:0000256" key="1">
    <source>
        <dbReference type="ARBA" id="ARBA00022574"/>
    </source>
</evidence>
<sequence length="118" mass="12905">SEEHALGGSLGKLEFEACKYSSSMLESLSRQGKAKNTSFVHVGEGRSIGVWDLEAAKILRTLLGHKANICSLDFHPCGSSVASGSLDTAIKLWDVRRKGFRNRHLTDCLYLHSNIACI</sequence>
<dbReference type="PROSITE" id="PS50082">
    <property type="entry name" value="WD_REPEATS_2"/>
    <property type="match status" value="1"/>
</dbReference>
<accession>A0A8V0ZQZ9</accession>
<dbReference type="InterPro" id="IPR001680">
    <property type="entry name" value="WD40_rpt"/>
</dbReference>
<reference evidence="4" key="1">
    <citation type="submission" date="2020-11" db="EMBL/GenBank/DDBJ databases">
        <title>Gallus gallus (Chicken) genome, bGalGal1, GRCg7b, maternal haplotype autosomes + Z &amp; W.</title>
        <authorList>
            <person name="Warren W."/>
            <person name="Formenti G."/>
            <person name="Fedrigo O."/>
            <person name="Haase B."/>
            <person name="Mountcastle J."/>
            <person name="Balacco J."/>
            <person name="Tracey A."/>
            <person name="Schneider V."/>
            <person name="Okimoto R."/>
            <person name="Cheng H."/>
            <person name="Hawken R."/>
            <person name="Howe K."/>
            <person name="Jarvis E.D."/>
        </authorList>
    </citation>
    <scope>NUCLEOTIDE SEQUENCE [LARGE SCALE GENOMIC DNA]</scope>
    <source>
        <strain evidence="4">Broiler</strain>
    </source>
</reference>
<reference evidence="4" key="2">
    <citation type="submission" date="2025-08" db="UniProtKB">
        <authorList>
            <consortium name="Ensembl"/>
        </authorList>
    </citation>
    <scope>IDENTIFICATION</scope>
    <source>
        <strain evidence="4">broiler</strain>
    </source>
</reference>
<name>A0A8V0ZQZ9_CHICK</name>
<reference evidence="4" key="3">
    <citation type="submission" date="2025-09" db="UniProtKB">
        <authorList>
            <consortium name="Ensembl"/>
        </authorList>
    </citation>
    <scope>IDENTIFICATION</scope>
    <source>
        <strain evidence="4">broiler</strain>
    </source>
</reference>
<dbReference type="InterPro" id="IPR015943">
    <property type="entry name" value="WD40/YVTN_repeat-like_dom_sf"/>
</dbReference>
<evidence type="ECO:0000256" key="2">
    <source>
        <dbReference type="ARBA" id="ARBA00022737"/>
    </source>
</evidence>
<dbReference type="PROSITE" id="PS00678">
    <property type="entry name" value="WD_REPEATS_1"/>
    <property type="match status" value="1"/>
</dbReference>